<comment type="caution">
    <text evidence="8">The sequence shown here is derived from an EMBL/GenBank/DDBJ whole genome shotgun (WGS) entry which is preliminary data.</text>
</comment>
<dbReference type="PANTHER" id="PTHR30511">
    <property type="entry name" value="ALANINE RACEMASE"/>
    <property type="match status" value="1"/>
</dbReference>
<dbReference type="FunFam" id="3.20.20.10:FF:000002">
    <property type="entry name" value="Alanine racemase"/>
    <property type="match status" value="1"/>
</dbReference>
<feature type="active site" description="Proton acceptor; specific for L-alanine" evidence="4">
    <location>
        <position position="267"/>
    </location>
</feature>
<evidence type="ECO:0000256" key="2">
    <source>
        <dbReference type="ARBA" id="ARBA00022898"/>
    </source>
</evidence>
<dbReference type="PROSITE" id="PS00395">
    <property type="entry name" value="ALANINE_RACEMASE"/>
    <property type="match status" value="1"/>
</dbReference>
<evidence type="ECO:0000256" key="1">
    <source>
        <dbReference type="ARBA" id="ARBA00001933"/>
    </source>
</evidence>
<dbReference type="GO" id="GO:0005829">
    <property type="term" value="C:cytosol"/>
    <property type="evidence" value="ECO:0007669"/>
    <property type="project" value="TreeGrafter"/>
</dbReference>
<comment type="function">
    <text evidence="4">Catalyzes the interconversion of L-alanine and D-alanine. May also act on other amino acids.</text>
</comment>
<dbReference type="CDD" id="cd00430">
    <property type="entry name" value="PLPDE_III_AR"/>
    <property type="match status" value="1"/>
</dbReference>
<dbReference type="SUPFAM" id="SSF50621">
    <property type="entry name" value="Alanine racemase C-terminal domain-like"/>
    <property type="match status" value="1"/>
</dbReference>
<organism evidence="8 9">
    <name type="scientific">Candidatus Kerfeldbacteria bacterium RIFCSPLOWO2_01_FULL_48_11</name>
    <dbReference type="NCBI Taxonomy" id="1798543"/>
    <lineage>
        <taxon>Bacteria</taxon>
        <taxon>Candidatus Kerfeldiibacteriota</taxon>
    </lineage>
</organism>
<evidence type="ECO:0000256" key="4">
    <source>
        <dbReference type="HAMAP-Rule" id="MF_01201"/>
    </source>
</evidence>
<keyword evidence="3 4" id="KW-0413">Isomerase</keyword>
<dbReference type="EMBL" id="MHKE01000017">
    <property type="protein sequence ID" value="OGY82788.1"/>
    <property type="molecule type" value="Genomic_DNA"/>
</dbReference>
<dbReference type="InterPro" id="IPR009006">
    <property type="entry name" value="Ala_racemase/Decarboxylase_C"/>
</dbReference>
<dbReference type="InterPro" id="IPR001608">
    <property type="entry name" value="Ala_racemase_N"/>
</dbReference>
<reference evidence="8 9" key="1">
    <citation type="journal article" date="2016" name="Nat. Commun.">
        <title>Thousands of microbial genomes shed light on interconnected biogeochemical processes in an aquifer system.</title>
        <authorList>
            <person name="Anantharaman K."/>
            <person name="Brown C.T."/>
            <person name="Hug L.A."/>
            <person name="Sharon I."/>
            <person name="Castelle C.J."/>
            <person name="Probst A.J."/>
            <person name="Thomas B.C."/>
            <person name="Singh A."/>
            <person name="Wilkins M.J."/>
            <person name="Karaoz U."/>
            <person name="Brodie E.L."/>
            <person name="Williams K.H."/>
            <person name="Hubbard S.S."/>
            <person name="Banfield J.F."/>
        </authorList>
    </citation>
    <scope>NUCLEOTIDE SEQUENCE [LARGE SCALE GENOMIC DNA]</scope>
</reference>
<dbReference type="PANTHER" id="PTHR30511:SF0">
    <property type="entry name" value="ALANINE RACEMASE, CATABOLIC-RELATED"/>
    <property type="match status" value="1"/>
</dbReference>
<sequence>MATNTTWVEISRQALKHNVQLFQAMLRRSGSTLMAVVKSNAYGHGISETARITQALGVRWFGVADTKEALFLRKEGIRSRILVLSFIQRDLVAHALKSNISLPVHDYSMALIISRIAVRTRHKANIHIKIDTGTHRLGIAATDALHIVQRILKLPNINLEGFFTHFADSENPDQQFTNKQTAIFNSTIQEMKRNGIISKMCHAACSASTLLNRSSHMNLARVGLSLYGLSPLEKEHLSISHKLRPVLSWKTRIIQVKTVVKGDTIGYGRTFRVKHKMRIATIAVGYWDGYDRKLSNTGRVLVHGAYAPLIGRVCMNVSMVDVTNITSCKAGDEVVLLGSPRRSKYASRGVTAGELARKIGTINYEVVTRINPLLPRIIV</sequence>
<evidence type="ECO:0000313" key="9">
    <source>
        <dbReference type="Proteomes" id="UP000179164"/>
    </source>
</evidence>
<dbReference type="SMART" id="SM01005">
    <property type="entry name" value="Ala_racemase_C"/>
    <property type="match status" value="1"/>
</dbReference>
<comment type="cofactor">
    <cofactor evidence="1 4 5">
        <name>pyridoxal 5'-phosphate</name>
        <dbReference type="ChEBI" id="CHEBI:597326"/>
    </cofactor>
</comment>
<dbReference type="Pfam" id="PF00842">
    <property type="entry name" value="Ala_racemase_C"/>
    <property type="match status" value="1"/>
</dbReference>
<name>A0A1G2B0V4_9BACT</name>
<dbReference type="EC" id="5.1.1.1" evidence="4"/>
<feature type="binding site" evidence="4 6">
    <location>
        <position position="136"/>
    </location>
    <ligand>
        <name>substrate</name>
    </ligand>
</feature>
<dbReference type="Gene3D" id="2.40.37.10">
    <property type="entry name" value="Lyase, Ornithine Decarboxylase, Chain A, domain 1"/>
    <property type="match status" value="1"/>
</dbReference>
<proteinExistence type="inferred from homology"/>
<dbReference type="GO" id="GO:0030632">
    <property type="term" value="P:D-alanine biosynthetic process"/>
    <property type="evidence" value="ECO:0007669"/>
    <property type="project" value="UniProtKB-UniRule"/>
</dbReference>
<evidence type="ECO:0000313" key="8">
    <source>
        <dbReference type="EMBL" id="OGY82788.1"/>
    </source>
</evidence>
<evidence type="ECO:0000256" key="6">
    <source>
        <dbReference type="PIRSR" id="PIRSR600821-52"/>
    </source>
</evidence>
<evidence type="ECO:0000256" key="5">
    <source>
        <dbReference type="PIRSR" id="PIRSR600821-50"/>
    </source>
</evidence>
<dbReference type="InterPro" id="IPR011079">
    <property type="entry name" value="Ala_racemase_C"/>
</dbReference>
<comment type="similarity">
    <text evidence="4">Belongs to the alanine racemase family.</text>
</comment>
<feature type="modified residue" description="N6-(pyridoxal phosphate)lysine" evidence="4 5">
    <location>
        <position position="38"/>
    </location>
</feature>
<dbReference type="InterPro" id="IPR020622">
    <property type="entry name" value="Ala_racemase_pyridoxalP-BS"/>
</dbReference>
<evidence type="ECO:0000259" key="7">
    <source>
        <dbReference type="SMART" id="SM01005"/>
    </source>
</evidence>
<comment type="catalytic activity">
    <reaction evidence="4">
        <text>L-alanine = D-alanine</text>
        <dbReference type="Rhea" id="RHEA:20249"/>
        <dbReference type="ChEBI" id="CHEBI:57416"/>
        <dbReference type="ChEBI" id="CHEBI:57972"/>
        <dbReference type="EC" id="5.1.1.1"/>
    </reaction>
</comment>
<dbReference type="Pfam" id="PF01168">
    <property type="entry name" value="Ala_racemase_N"/>
    <property type="match status" value="1"/>
</dbReference>
<accession>A0A1G2B0V4</accession>
<dbReference type="PRINTS" id="PR00992">
    <property type="entry name" value="ALARACEMASE"/>
</dbReference>
<dbReference type="UniPathway" id="UPA00042">
    <property type="reaction ID" value="UER00497"/>
</dbReference>
<dbReference type="GO" id="GO:0008784">
    <property type="term" value="F:alanine racemase activity"/>
    <property type="evidence" value="ECO:0007669"/>
    <property type="project" value="UniProtKB-UniRule"/>
</dbReference>
<feature type="domain" description="Alanine racemase C-terminal" evidence="7">
    <location>
        <begin position="246"/>
        <end position="379"/>
    </location>
</feature>
<comment type="pathway">
    <text evidence="4">Amino-acid biosynthesis; D-alanine biosynthesis; D-alanine from L-alanine: step 1/1.</text>
</comment>
<dbReference type="Gene3D" id="3.20.20.10">
    <property type="entry name" value="Alanine racemase"/>
    <property type="match status" value="1"/>
</dbReference>
<dbReference type="InterPro" id="IPR000821">
    <property type="entry name" value="Ala_racemase"/>
</dbReference>
<dbReference type="SUPFAM" id="SSF51419">
    <property type="entry name" value="PLP-binding barrel"/>
    <property type="match status" value="1"/>
</dbReference>
<feature type="active site" description="Proton acceptor; specific for D-alanine" evidence="4">
    <location>
        <position position="38"/>
    </location>
</feature>
<protein>
    <recommendedName>
        <fullName evidence="4">Alanine racemase</fullName>
        <ecNumber evidence="4">5.1.1.1</ecNumber>
    </recommendedName>
</protein>
<feature type="binding site" evidence="4 6">
    <location>
        <position position="315"/>
    </location>
    <ligand>
        <name>substrate</name>
    </ligand>
</feature>
<gene>
    <name evidence="8" type="ORF">A2898_04305</name>
</gene>
<dbReference type="STRING" id="1798543.A2898_04305"/>
<dbReference type="Proteomes" id="UP000179164">
    <property type="component" value="Unassembled WGS sequence"/>
</dbReference>
<evidence type="ECO:0000256" key="3">
    <source>
        <dbReference type="ARBA" id="ARBA00023235"/>
    </source>
</evidence>
<dbReference type="HAMAP" id="MF_01201">
    <property type="entry name" value="Ala_racemase"/>
    <property type="match status" value="1"/>
</dbReference>
<dbReference type="AlphaFoldDB" id="A0A1G2B0V4"/>
<dbReference type="NCBIfam" id="TIGR00492">
    <property type="entry name" value="alr"/>
    <property type="match status" value="1"/>
</dbReference>
<dbReference type="GO" id="GO:0030170">
    <property type="term" value="F:pyridoxal phosphate binding"/>
    <property type="evidence" value="ECO:0007669"/>
    <property type="project" value="UniProtKB-UniRule"/>
</dbReference>
<keyword evidence="2 4" id="KW-0663">Pyridoxal phosphate</keyword>
<dbReference type="InterPro" id="IPR029066">
    <property type="entry name" value="PLP-binding_barrel"/>
</dbReference>